<proteinExistence type="predicted"/>
<dbReference type="Gene3D" id="2.40.500.10">
    <property type="entry name" value="Upper collar protein gp10 (connector protein)"/>
    <property type="match status" value="1"/>
</dbReference>
<evidence type="ECO:0000313" key="1">
    <source>
        <dbReference type="EMBL" id="DAF85820.1"/>
    </source>
</evidence>
<dbReference type="InterPro" id="IPR008016">
    <property type="entry name" value="Gp10"/>
</dbReference>
<protein>
    <submittedName>
        <fullName evidence="1">Upper collar protein</fullName>
    </submittedName>
</protein>
<sequence length="307" mass="34931">MQAVPLGDKLDIDAEMLNNATFITFLNRIINIRTTLIEWDGLPKTIDSRFLEMTLFFFGTGVFFSDEDPEIGYLFTKYTPRYPIDIYNNPTGRYAMANNGFRRMLSNNDSVIIWDNFNRIPAYQMAASYAQRLTEVQRAIDLNTAAQKNPILLTTNDEREMTVRNILSKYNNNTVAILADKEFFADKSFNSLVSSVDLGVEYKGDKLEAYKEALWDECLCSVCGINSVFKKKERAITQELDNAQEEANAVRFSIITPRKEAAEQIYKMFGLKLVPKFRVNNIEEVRSLGAVHNNATGVSGERVQAES</sequence>
<name>A0A8S5TUE3_9CAUD</name>
<dbReference type="Pfam" id="PF05352">
    <property type="entry name" value="Phage_connector"/>
    <property type="match status" value="1"/>
</dbReference>
<accession>A0A8S5TUE3</accession>
<dbReference type="InterPro" id="IPR036199">
    <property type="entry name" value="Gp10_sf"/>
</dbReference>
<dbReference type="Gene3D" id="1.10.246.30">
    <property type="match status" value="1"/>
</dbReference>
<dbReference type="Gene3D" id="3.30.1350.20">
    <property type="entry name" value="Bacteriophage PHI-29 conector. Domain 3"/>
    <property type="match status" value="1"/>
</dbReference>
<dbReference type="SUPFAM" id="SSF56826">
    <property type="entry name" value="Upper collar protein gp10 (connector protein)"/>
    <property type="match status" value="1"/>
</dbReference>
<dbReference type="EMBL" id="BK015931">
    <property type="protein sequence ID" value="DAF85820.1"/>
    <property type="molecule type" value="Genomic_DNA"/>
</dbReference>
<reference evidence="1" key="1">
    <citation type="journal article" date="2021" name="Proc. Natl. Acad. Sci. U.S.A.">
        <title>A Catalog of Tens of Thousands of Viruses from Human Metagenomes Reveals Hidden Associations with Chronic Diseases.</title>
        <authorList>
            <person name="Tisza M.J."/>
            <person name="Buck C.B."/>
        </authorList>
    </citation>
    <scope>NUCLEOTIDE SEQUENCE</scope>
    <source>
        <strain evidence="1">Ctjev1</strain>
    </source>
</reference>
<organism evidence="1">
    <name type="scientific">Podoviridae sp. ctjev1</name>
    <dbReference type="NCBI Taxonomy" id="2825272"/>
    <lineage>
        <taxon>Viruses</taxon>
        <taxon>Duplodnaviria</taxon>
        <taxon>Heunggongvirae</taxon>
        <taxon>Uroviricota</taxon>
        <taxon>Caudoviricetes</taxon>
    </lineage>
</organism>